<evidence type="ECO:0000256" key="1">
    <source>
        <dbReference type="SAM" id="MobiDB-lite"/>
    </source>
</evidence>
<keyword evidence="2" id="KW-1185">Reference proteome</keyword>
<feature type="region of interest" description="Disordered" evidence="1">
    <location>
        <begin position="1"/>
        <end position="51"/>
    </location>
</feature>
<dbReference type="InParanoid" id="A0A2Y9GDQ6"/>
<accession>A0A2Y9GDQ6</accession>
<protein>
    <submittedName>
        <fullName evidence="3">Predicted GPI-anchored protein 58</fullName>
    </submittedName>
</protein>
<proteinExistence type="predicted"/>
<evidence type="ECO:0000313" key="2">
    <source>
        <dbReference type="Proteomes" id="UP000248481"/>
    </source>
</evidence>
<gene>
    <name evidence="3" type="primary">LOC110573055</name>
</gene>
<dbReference type="GeneID" id="110573055"/>
<sequence>MSARAAVPAAHSREEPSAVAAEKESLLVTASRQAEQLSPPEPEGKLAASEERAATAIIAGARGEPSPALVLGHSVPQAAVPVRPLALHLAHKARRPGGPFGGEPPPPLPRDPPAEDALEDEAATGPKEKLQPPPPPKENPWTKKPPQHLPPVGTGPAPSPLETLEAAAKIYLFTTIAN</sequence>
<organism evidence="2 3">
    <name type="scientific">Neomonachus schauinslandi</name>
    <name type="common">Hawaiian monk seal</name>
    <name type="synonym">Monachus schauinslandi</name>
    <dbReference type="NCBI Taxonomy" id="29088"/>
    <lineage>
        <taxon>Eukaryota</taxon>
        <taxon>Metazoa</taxon>
        <taxon>Chordata</taxon>
        <taxon>Craniata</taxon>
        <taxon>Vertebrata</taxon>
        <taxon>Euteleostomi</taxon>
        <taxon>Mammalia</taxon>
        <taxon>Eutheria</taxon>
        <taxon>Laurasiatheria</taxon>
        <taxon>Carnivora</taxon>
        <taxon>Caniformia</taxon>
        <taxon>Pinnipedia</taxon>
        <taxon>Phocidae</taxon>
        <taxon>Monachinae</taxon>
        <taxon>Monachini</taxon>
        <taxon>Neomonachus</taxon>
    </lineage>
</organism>
<dbReference type="KEGG" id="nsu:110573055"/>
<evidence type="ECO:0000313" key="3">
    <source>
        <dbReference type="RefSeq" id="XP_021537173.1"/>
    </source>
</evidence>
<feature type="compositionally biased region" description="Basic and acidic residues" evidence="1">
    <location>
        <begin position="42"/>
        <end position="51"/>
    </location>
</feature>
<reference evidence="3" key="1">
    <citation type="submission" date="2025-08" db="UniProtKB">
        <authorList>
            <consortium name="RefSeq"/>
        </authorList>
    </citation>
    <scope>IDENTIFICATION</scope>
    <source>
        <tissue evidence="3">Blood</tissue>
    </source>
</reference>
<dbReference type="RefSeq" id="XP_021537173.1">
    <property type="nucleotide sequence ID" value="XM_021681498.1"/>
</dbReference>
<feature type="compositionally biased region" description="Basic and acidic residues" evidence="1">
    <location>
        <begin position="11"/>
        <end position="25"/>
    </location>
</feature>
<feature type="region of interest" description="Disordered" evidence="1">
    <location>
        <begin position="90"/>
        <end position="160"/>
    </location>
</feature>
<dbReference type="AlphaFoldDB" id="A0A2Y9GDQ6"/>
<name>A0A2Y9GDQ6_NEOSC</name>
<dbReference type="STRING" id="29088.A0A2Y9GDQ6"/>
<dbReference type="Proteomes" id="UP000248481">
    <property type="component" value="Chromosome 2"/>
</dbReference>
<feature type="compositionally biased region" description="Pro residues" evidence="1">
    <location>
        <begin position="102"/>
        <end position="111"/>
    </location>
</feature>